<name>A0ACB7YF45_9ERIC</name>
<accession>A0ACB7YF45</accession>
<dbReference type="Proteomes" id="UP000828048">
    <property type="component" value="Chromosome 8"/>
</dbReference>
<reference evidence="1 2" key="1">
    <citation type="journal article" date="2021" name="Hortic Res">
        <title>High-quality reference genome and annotation aids understanding of berry development for evergreen blueberry (Vaccinium darrowii).</title>
        <authorList>
            <person name="Yu J."/>
            <person name="Hulse-Kemp A.M."/>
            <person name="Babiker E."/>
            <person name="Staton M."/>
        </authorList>
    </citation>
    <scope>NUCLEOTIDE SEQUENCE [LARGE SCALE GENOMIC DNA]</scope>
    <source>
        <strain evidence="2">cv. NJ 8807/NJ 8810</strain>
        <tissue evidence="1">Young leaf</tissue>
    </source>
</reference>
<evidence type="ECO:0000313" key="1">
    <source>
        <dbReference type="EMBL" id="KAH7852002.1"/>
    </source>
</evidence>
<protein>
    <submittedName>
        <fullName evidence="1">Uncharacterized protein</fullName>
    </submittedName>
</protein>
<keyword evidence="2" id="KW-1185">Reference proteome</keyword>
<evidence type="ECO:0000313" key="2">
    <source>
        <dbReference type="Proteomes" id="UP000828048"/>
    </source>
</evidence>
<dbReference type="EMBL" id="CM037158">
    <property type="protein sequence ID" value="KAH7852002.1"/>
    <property type="molecule type" value="Genomic_DNA"/>
</dbReference>
<organism evidence="1 2">
    <name type="scientific">Vaccinium darrowii</name>
    <dbReference type="NCBI Taxonomy" id="229202"/>
    <lineage>
        <taxon>Eukaryota</taxon>
        <taxon>Viridiplantae</taxon>
        <taxon>Streptophyta</taxon>
        <taxon>Embryophyta</taxon>
        <taxon>Tracheophyta</taxon>
        <taxon>Spermatophyta</taxon>
        <taxon>Magnoliopsida</taxon>
        <taxon>eudicotyledons</taxon>
        <taxon>Gunneridae</taxon>
        <taxon>Pentapetalae</taxon>
        <taxon>asterids</taxon>
        <taxon>Ericales</taxon>
        <taxon>Ericaceae</taxon>
        <taxon>Vaccinioideae</taxon>
        <taxon>Vaccinieae</taxon>
        <taxon>Vaccinium</taxon>
    </lineage>
</organism>
<proteinExistence type="predicted"/>
<gene>
    <name evidence="1" type="ORF">Vadar_019375</name>
</gene>
<comment type="caution">
    <text evidence="1">The sequence shown here is derived from an EMBL/GenBank/DDBJ whole genome shotgun (WGS) entry which is preliminary data.</text>
</comment>
<sequence>MSNPKKLIKLARKWQKFATITRILLTSANGDINSNCRSRSSSTSVADKGHFVVYSVDKKRYVFPISYLNSDVFRVLLKLSEEEFGLPSDGPITLPCDAVFMDYMVSLVQHLGVKDVEKALVLSIATGRCSMSCSLHQEEHSQQLLGC</sequence>